<evidence type="ECO:0000313" key="1">
    <source>
        <dbReference type="EMBL" id="JAC67606.1"/>
    </source>
</evidence>
<accession>A0A061RAV8</accession>
<gene>
    <name evidence="1" type="ORF">TSPGSL018_10709</name>
</gene>
<name>A0A061RAV8_9CHLO</name>
<reference evidence="1" key="1">
    <citation type="submission" date="2014-05" db="EMBL/GenBank/DDBJ databases">
        <title>The transcriptome of the halophilic microalga Tetraselmis sp. GSL018 isolated from the Great Salt Lake, Utah.</title>
        <authorList>
            <person name="Jinkerson R.E."/>
            <person name="D'Adamo S."/>
            <person name="Posewitz M.C."/>
        </authorList>
    </citation>
    <scope>NUCLEOTIDE SEQUENCE</scope>
    <source>
        <strain evidence="1">GSL018</strain>
    </source>
</reference>
<protein>
    <submittedName>
        <fullName evidence="1">Uncharacterized protein</fullName>
    </submittedName>
</protein>
<proteinExistence type="predicted"/>
<dbReference type="EMBL" id="GBEZ01018878">
    <property type="protein sequence ID" value="JAC67606.1"/>
    <property type="molecule type" value="Transcribed_RNA"/>
</dbReference>
<dbReference type="AlphaFoldDB" id="A0A061RAV8"/>
<sequence length="36" mass="3757">MASLAAAHEPMGSSWAGEACLRTAARNCPVLLVRES</sequence>
<organism evidence="1">
    <name type="scientific">Tetraselmis sp. GSL018</name>
    <dbReference type="NCBI Taxonomy" id="582737"/>
    <lineage>
        <taxon>Eukaryota</taxon>
        <taxon>Viridiplantae</taxon>
        <taxon>Chlorophyta</taxon>
        <taxon>core chlorophytes</taxon>
        <taxon>Chlorodendrophyceae</taxon>
        <taxon>Chlorodendrales</taxon>
        <taxon>Chlorodendraceae</taxon>
        <taxon>Tetraselmis</taxon>
    </lineage>
</organism>